<evidence type="ECO:0000313" key="2">
    <source>
        <dbReference type="Proteomes" id="UP000483362"/>
    </source>
</evidence>
<evidence type="ECO:0000313" key="1">
    <source>
        <dbReference type="EMBL" id="MSS17297.1"/>
    </source>
</evidence>
<reference evidence="1 2" key="1">
    <citation type="submission" date="2019-08" db="EMBL/GenBank/DDBJ databases">
        <title>In-depth cultivation of the pig gut microbiome towards novel bacterial diversity and tailored functional studies.</title>
        <authorList>
            <person name="Wylensek D."/>
            <person name="Hitch T.C.A."/>
            <person name="Clavel T."/>
        </authorList>
    </citation>
    <scope>NUCLEOTIDE SEQUENCE [LARGE SCALE GENOMIC DNA]</scope>
    <source>
        <strain evidence="1 2">Oil-RF-744-WCA-WT-10</strain>
    </source>
</reference>
<accession>A0A6L5XCF8</accession>
<dbReference type="EMBL" id="VULT01000007">
    <property type="protein sequence ID" value="MSS17297.1"/>
    <property type="molecule type" value="Genomic_DNA"/>
</dbReference>
<organism evidence="1 2">
    <name type="scientific">Sodaliphilus pleomorphus</name>
    <dbReference type="NCBI Taxonomy" id="2606626"/>
    <lineage>
        <taxon>Bacteria</taxon>
        <taxon>Pseudomonadati</taxon>
        <taxon>Bacteroidota</taxon>
        <taxon>Bacteroidia</taxon>
        <taxon>Bacteroidales</taxon>
        <taxon>Muribaculaceae</taxon>
        <taxon>Sodaliphilus</taxon>
    </lineage>
</organism>
<dbReference type="InterPro" id="IPR024214">
    <property type="entry name" value="DUF3843"/>
</dbReference>
<gene>
    <name evidence="1" type="ORF">FYJ29_05900</name>
</gene>
<dbReference type="Pfam" id="PF12954">
    <property type="entry name" value="DUF3843"/>
    <property type="match status" value="1"/>
</dbReference>
<proteinExistence type="predicted"/>
<name>A0A6L5XCF8_9BACT</name>
<sequence length="406" mass="46660">MDITVKDFMKMQPNNPKVTEADKFYMRIALRLAQLWDNSHRFVNLPEGTRKAVVLAVTGYYQDVIADAGLWRSFVMMHERLYGTPLPFYKRADDYVDYELNVDDLRFVIWYTIEGQRYENFTLSPLDPAIEWLARLFYKVLDQNYETAPNPVEYNLAVGVDPDDVADANAIYDLSHWLFYDSYLMKPAAKIALARHLIEARDIIESKPRDLDGKIHDLEDRTMLNNPTGPLSLSVGEWIAMIAAGKWPQLDRHPADAAAQPHKLYTAFIAANGGSDIAFFASYDEMEQWMVDHMGWSNAEGDIMPQLRKYANFVVLVNRNRGMLIAHDVAQYIAHPANALYDREAAAREGHKLVTEQGRCPVDLVKYAFTHRLLPDAALPADDTGRLLHDNWDFLLRLYQQGYYND</sequence>
<keyword evidence="2" id="KW-1185">Reference proteome</keyword>
<comment type="caution">
    <text evidence="1">The sequence shown here is derived from an EMBL/GenBank/DDBJ whole genome shotgun (WGS) entry which is preliminary data.</text>
</comment>
<dbReference type="RefSeq" id="WP_154327152.1">
    <property type="nucleotide sequence ID" value="NZ_CP045696.1"/>
</dbReference>
<dbReference type="AlphaFoldDB" id="A0A6L5XCF8"/>
<dbReference type="Proteomes" id="UP000483362">
    <property type="component" value="Unassembled WGS sequence"/>
</dbReference>
<protein>
    <submittedName>
        <fullName evidence="1">DUF3843 family protein</fullName>
    </submittedName>
</protein>